<protein>
    <submittedName>
        <fullName evidence="1">Uncharacterized protein</fullName>
    </submittedName>
</protein>
<name>J2KAW7_9FLAO</name>
<dbReference type="AlphaFoldDB" id="J2KAW7"/>
<proteinExistence type="predicted"/>
<organism evidence="1 2">
    <name type="scientific">Chryseobacterium populi</name>
    <dbReference type="NCBI Taxonomy" id="1144316"/>
    <lineage>
        <taxon>Bacteria</taxon>
        <taxon>Pseudomonadati</taxon>
        <taxon>Bacteroidota</taxon>
        <taxon>Flavobacteriia</taxon>
        <taxon>Flavobacteriales</taxon>
        <taxon>Weeksellaceae</taxon>
        <taxon>Chryseobacterium group</taxon>
        <taxon>Chryseobacterium</taxon>
    </lineage>
</organism>
<evidence type="ECO:0000313" key="2">
    <source>
        <dbReference type="Proteomes" id="UP000007509"/>
    </source>
</evidence>
<dbReference type="PATRIC" id="fig|1144316.3.peg.2887"/>
<keyword evidence="2" id="KW-1185">Reference proteome</keyword>
<sequence>MRNADLNRVVFYSKEDMAGGHQLSKGENKLKSDIQENYSDINDVLELYNIKKYLDSGIYLNKWSQEEISDFKEKANSYNRIIGKFIASINDENVISFHEKIIHSYVVSFWELIDSHNGFHRISKINFESILSNEPYLINIFLTHKNLVNFYDFEIKNFLLTYSKTAEILLSFYEKENSFHHKKSFLPKSLSIEDKELIIDNYLDSNDTNLNYVQLIQNVRTKNDFKINDKTRLKAKRLNKSETEKFLLGNRGIKYGVTVGFKEGADKIKEGSIDANHTVNYVYSVDFIKENTDPYSLFKNFKYLFEYVDEQNRIDLISKRSQIGAIERLMGVQSQNDYKVGISFFLSELTSQAQIHGYIRMLNLLDISLENVFQSIFTNVFQDKYNFAENATFSVSSAVSNFEKVRFLAPEFESLLKQYKLYVEDGIIDFELLQISSSPSALKDIPSININKYIYFNDNCNEVLAISNLFFSDQMSLSFVEPFLEKNYTTFFDLLANEKVKLDSYHEHQKPQLDYLIEKGLIIVDNDGFLQITNIPRVFIIKDLRENEVGSYYHYPSDFQTEVLKMISEDMIYFGSSLFSKPEQAYLNYFLNKSDFTNGMDLRNSYLHGTQATPDNTEKHDHAYIIYLKLLVLVLLKIDDDLAISKLNN</sequence>
<reference evidence="1 2" key="1">
    <citation type="journal article" date="2012" name="J. Bacteriol.">
        <title>Twenty-one genome sequences from Pseudomonas species and 19 genome sequences from diverse bacteria isolated from the rhizosphere and endosphere of Populus deltoides.</title>
        <authorList>
            <person name="Brown S.D."/>
            <person name="Utturkar S.M."/>
            <person name="Klingeman D.M."/>
            <person name="Johnson C.M."/>
            <person name="Martin S.L."/>
            <person name="Land M.L."/>
            <person name="Lu T.Y."/>
            <person name="Schadt C.W."/>
            <person name="Doktycz M.J."/>
            <person name="Pelletier D.A."/>
        </authorList>
    </citation>
    <scope>NUCLEOTIDE SEQUENCE [LARGE SCALE GENOMIC DNA]</scope>
    <source>
        <strain evidence="1 2">CF314</strain>
    </source>
</reference>
<accession>J2KAW7</accession>
<dbReference type="Proteomes" id="UP000007509">
    <property type="component" value="Unassembled WGS sequence"/>
</dbReference>
<dbReference type="OrthoDB" id="2846443at2"/>
<dbReference type="RefSeq" id="WP_007844817.1">
    <property type="nucleotide sequence ID" value="NZ_AKJY01000056.1"/>
</dbReference>
<comment type="caution">
    <text evidence="1">The sequence shown here is derived from an EMBL/GenBank/DDBJ whole genome shotgun (WGS) entry which is preliminary data.</text>
</comment>
<evidence type="ECO:0000313" key="1">
    <source>
        <dbReference type="EMBL" id="EJL70328.1"/>
    </source>
</evidence>
<gene>
    <name evidence="1" type="ORF">PMI13_02870</name>
</gene>
<dbReference type="EMBL" id="AKJY01000056">
    <property type="protein sequence ID" value="EJL70328.1"/>
    <property type="molecule type" value="Genomic_DNA"/>
</dbReference>